<dbReference type="EMBL" id="CAJNDS010002108">
    <property type="protein sequence ID" value="CAE7331467.1"/>
    <property type="molecule type" value="Genomic_DNA"/>
</dbReference>
<organism evidence="1 2">
    <name type="scientific">Symbiodinium natans</name>
    <dbReference type="NCBI Taxonomy" id="878477"/>
    <lineage>
        <taxon>Eukaryota</taxon>
        <taxon>Sar</taxon>
        <taxon>Alveolata</taxon>
        <taxon>Dinophyceae</taxon>
        <taxon>Suessiales</taxon>
        <taxon>Symbiodiniaceae</taxon>
        <taxon>Symbiodinium</taxon>
    </lineage>
</organism>
<comment type="caution">
    <text evidence="1">The sequence shown here is derived from an EMBL/GenBank/DDBJ whole genome shotgun (WGS) entry which is preliminary data.</text>
</comment>
<dbReference type="OrthoDB" id="423343at2759"/>
<dbReference type="Proteomes" id="UP000604046">
    <property type="component" value="Unassembled WGS sequence"/>
</dbReference>
<keyword evidence="2" id="KW-1185">Reference proteome</keyword>
<dbReference type="AlphaFoldDB" id="A0A812NWW1"/>
<evidence type="ECO:0000313" key="2">
    <source>
        <dbReference type="Proteomes" id="UP000604046"/>
    </source>
</evidence>
<gene>
    <name evidence="1" type="primary">PIP5K8</name>
    <name evidence="1" type="ORF">SNAT2548_LOCUS17339</name>
</gene>
<name>A0A812NWW1_9DINO</name>
<accession>A0A812NWW1</accession>
<sequence length="90" mass="10092">MQSHQAPVWNSLTAASKRAVGASSEAALGARDRVLILGMVMSLDLRGTDEWLLPIHLQPAIYWLRLEDVTELEGSIWPRVDPLELPFRVE</sequence>
<proteinExistence type="predicted"/>
<protein>
    <submittedName>
        <fullName evidence="1">PIP5K8 protein</fullName>
    </submittedName>
</protein>
<evidence type="ECO:0000313" key="1">
    <source>
        <dbReference type="EMBL" id="CAE7331467.1"/>
    </source>
</evidence>
<reference evidence="1" key="1">
    <citation type="submission" date="2021-02" db="EMBL/GenBank/DDBJ databases">
        <authorList>
            <person name="Dougan E. K."/>
            <person name="Rhodes N."/>
            <person name="Thang M."/>
            <person name="Chan C."/>
        </authorList>
    </citation>
    <scope>NUCLEOTIDE SEQUENCE</scope>
</reference>